<dbReference type="PANTHER" id="PTHR11086">
    <property type="entry name" value="DEOXYCYTIDYLATE DEAMINASE-RELATED"/>
    <property type="match status" value="1"/>
</dbReference>
<sequence>MRPTWDEYFLALAAVVATRADCTRSQVGAVLVNAKHEVRGTGYNGAPAGIPGCASAGACPRGKLSVEECARNTDYANCIADHAERNALRHADPRELFGSTLYTTREPCPSCWTLIRATGLSRVVAPGLDLTLQAVPRHKPTTKGKHDDDDDAPTGHEGSEEPEGWRLGHLRAAGLPGSR</sequence>
<evidence type="ECO:0000256" key="1">
    <source>
        <dbReference type="ARBA" id="ARBA00006576"/>
    </source>
</evidence>
<dbReference type="PROSITE" id="PS51747">
    <property type="entry name" value="CYT_DCMP_DEAMINASES_2"/>
    <property type="match status" value="1"/>
</dbReference>
<feature type="compositionally biased region" description="Basic and acidic residues" evidence="5">
    <location>
        <begin position="153"/>
        <end position="166"/>
    </location>
</feature>
<dbReference type="GO" id="GO:0004132">
    <property type="term" value="F:dCMP deaminase activity"/>
    <property type="evidence" value="ECO:0007669"/>
    <property type="project" value="TreeGrafter"/>
</dbReference>
<dbReference type="PROSITE" id="PS00903">
    <property type="entry name" value="CYT_DCMP_DEAMINASES_1"/>
    <property type="match status" value="1"/>
</dbReference>
<protein>
    <submittedName>
        <fullName evidence="7">Deoxycytidylate deaminase</fullName>
    </submittedName>
</protein>
<feature type="domain" description="CMP/dCMP-type deaminase" evidence="6">
    <location>
        <begin position="4"/>
        <end position="143"/>
    </location>
</feature>
<comment type="similarity">
    <text evidence="1">Belongs to the cytidine and deoxycytidylate deaminase family.</text>
</comment>
<keyword evidence="4" id="KW-0862">Zinc</keyword>
<evidence type="ECO:0000256" key="4">
    <source>
        <dbReference type="ARBA" id="ARBA00022833"/>
    </source>
</evidence>
<dbReference type="EMBL" id="JX182372">
    <property type="protein sequence ID" value="AFU62235.1"/>
    <property type="molecule type" value="Genomic_DNA"/>
</dbReference>
<dbReference type="InterPro" id="IPR016192">
    <property type="entry name" value="APOBEC/CMP_deaminase_Zn-bd"/>
</dbReference>
<evidence type="ECO:0000256" key="5">
    <source>
        <dbReference type="SAM" id="MobiDB-lite"/>
    </source>
</evidence>
<reference evidence="7 8" key="1">
    <citation type="submission" date="2012-06" db="EMBL/GenBank/DDBJ databases">
        <authorList>
            <person name="Smith M.C.M."/>
            <person name="Hendrix R."/>
            <person name="Hatfull G.F."/>
        </authorList>
    </citation>
    <scope>NUCLEOTIDE SEQUENCE [LARGE SCALE GENOMIC DNA]</scope>
</reference>
<keyword evidence="2" id="KW-0479">Metal-binding</keyword>
<dbReference type="KEGG" id="vg:13827589"/>
<dbReference type="PANTHER" id="PTHR11086:SF18">
    <property type="entry name" value="DEOXYCYTIDYLATE DEAMINASE"/>
    <property type="match status" value="1"/>
</dbReference>
<keyword evidence="3" id="KW-0378">Hydrolase</keyword>
<dbReference type="InterPro" id="IPR015517">
    <property type="entry name" value="dCMP_deaminase-rel"/>
</dbReference>
<dbReference type="Gene3D" id="3.40.140.10">
    <property type="entry name" value="Cytidine Deaminase, domain 2"/>
    <property type="match status" value="1"/>
</dbReference>
<evidence type="ECO:0000259" key="6">
    <source>
        <dbReference type="PROSITE" id="PS51747"/>
    </source>
</evidence>
<organism evidence="7 8">
    <name type="scientific">Streptomyces phage TG1</name>
    <dbReference type="NCBI Taxonomy" id="2927987"/>
    <lineage>
        <taxon>Viruses</taxon>
        <taxon>Duplodnaviria</taxon>
        <taxon>Heunggongvirae</taxon>
        <taxon>Uroviricota</taxon>
        <taxon>Caudoviricetes</taxon>
        <taxon>Colingsworthviridae</taxon>
        <taxon>Tigunavirus</taxon>
        <taxon>Tigunavirus TG1</taxon>
    </lineage>
</organism>
<dbReference type="InterPro" id="IPR016193">
    <property type="entry name" value="Cytidine_deaminase-like"/>
</dbReference>
<keyword evidence="8" id="KW-1185">Reference proteome</keyword>
<dbReference type="Proteomes" id="UP000008669">
    <property type="component" value="Segment"/>
</dbReference>
<accession>K4I352</accession>
<evidence type="ECO:0000313" key="8">
    <source>
        <dbReference type="Proteomes" id="UP000008669"/>
    </source>
</evidence>
<evidence type="ECO:0000256" key="2">
    <source>
        <dbReference type="ARBA" id="ARBA00022723"/>
    </source>
</evidence>
<name>K4I352_9CAUD</name>
<dbReference type="GO" id="GO:0008270">
    <property type="term" value="F:zinc ion binding"/>
    <property type="evidence" value="ECO:0007669"/>
    <property type="project" value="InterPro"/>
</dbReference>
<gene>
    <name evidence="7" type="ORF">TG1_40</name>
</gene>
<dbReference type="InterPro" id="IPR002125">
    <property type="entry name" value="CMP_dCMP_dom"/>
</dbReference>
<proteinExistence type="inferred from homology"/>
<evidence type="ECO:0000313" key="7">
    <source>
        <dbReference type="EMBL" id="AFU62235.1"/>
    </source>
</evidence>
<dbReference type="Pfam" id="PF00383">
    <property type="entry name" value="dCMP_cyt_deam_1"/>
    <property type="match status" value="1"/>
</dbReference>
<evidence type="ECO:0000256" key="3">
    <source>
        <dbReference type="ARBA" id="ARBA00022801"/>
    </source>
</evidence>
<dbReference type="SUPFAM" id="SSF53927">
    <property type="entry name" value="Cytidine deaminase-like"/>
    <property type="match status" value="1"/>
</dbReference>
<feature type="region of interest" description="Disordered" evidence="5">
    <location>
        <begin position="134"/>
        <end position="179"/>
    </location>
</feature>